<dbReference type="SUPFAM" id="SSF56574">
    <property type="entry name" value="Serpins"/>
    <property type="match status" value="1"/>
</dbReference>
<comment type="similarity">
    <text evidence="1 2">Belongs to the serpin family.</text>
</comment>
<dbReference type="GO" id="GO:0004867">
    <property type="term" value="F:serine-type endopeptidase inhibitor activity"/>
    <property type="evidence" value="ECO:0007669"/>
    <property type="project" value="InterPro"/>
</dbReference>
<dbReference type="Proteomes" id="UP000038045">
    <property type="component" value="Unplaced"/>
</dbReference>
<dbReference type="Gene3D" id="3.30.497.10">
    <property type="entry name" value="Antithrombin, subunit I, domain 2"/>
    <property type="match status" value="1"/>
</dbReference>
<evidence type="ECO:0000313" key="4">
    <source>
        <dbReference type="Proteomes" id="UP000038045"/>
    </source>
</evidence>
<accession>A0A0N4ZGJ6</accession>
<dbReference type="GO" id="GO:0005615">
    <property type="term" value="C:extracellular space"/>
    <property type="evidence" value="ECO:0007669"/>
    <property type="project" value="InterPro"/>
</dbReference>
<dbReference type="PANTHER" id="PTHR11461:SF211">
    <property type="entry name" value="GH10112P-RELATED"/>
    <property type="match status" value="1"/>
</dbReference>
<dbReference type="InterPro" id="IPR000215">
    <property type="entry name" value="Serpin_fam"/>
</dbReference>
<dbReference type="InterPro" id="IPR042185">
    <property type="entry name" value="Serpin_sf_2"/>
</dbReference>
<dbReference type="AlphaFoldDB" id="A0A0N4ZGJ6"/>
<name>A0A0N4ZGJ6_PARTI</name>
<evidence type="ECO:0000313" key="5">
    <source>
        <dbReference type="WBParaSite" id="PTRK_0000690400.1"/>
    </source>
</evidence>
<dbReference type="WBParaSite" id="PTRK_0000690400.1">
    <property type="protein sequence ID" value="PTRK_0000690400.1"/>
    <property type="gene ID" value="PTRK_0000690400"/>
</dbReference>
<reference evidence="5" key="1">
    <citation type="submission" date="2017-02" db="UniProtKB">
        <authorList>
            <consortium name="WormBaseParasite"/>
        </authorList>
    </citation>
    <scope>IDENTIFICATION</scope>
</reference>
<feature type="domain" description="Serpin" evidence="3">
    <location>
        <begin position="10"/>
        <end position="365"/>
    </location>
</feature>
<dbReference type="InterPro" id="IPR042178">
    <property type="entry name" value="Serpin_sf_1"/>
</dbReference>
<evidence type="ECO:0000256" key="1">
    <source>
        <dbReference type="ARBA" id="ARBA00009500"/>
    </source>
</evidence>
<protein>
    <submittedName>
        <fullName evidence="5">SERPIN domain-containing protein</fullName>
    </submittedName>
</protein>
<dbReference type="SMART" id="SM00093">
    <property type="entry name" value="SERPIN"/>
    <property type="match status" value="1"/>
</dbReference>
<dbReference type="Pfam" id="PF00079">
    <property type="entry name" value="Serpin"/>
    <property type="match status" value="1"/>
</dbReference>
<dbReference type="InterPro" id="IPR023796">
    <property type="entry name" value="Serpin_dom"/>
</dbReference>
<proteinExistence type="inferred from homology"/>
<dbReference type="Gene3D" id="2.30.39.10">
    <property type="entry name" value="Alpha-1-antitrypsin, domain 1"/>
    <property type="match status" value="1"/>
</dbReference>
<dbReference type="PANTHER" id="PTHR11461">
    <property type="entry name" value="SERINE PROTEASE INHIBITOR, SERPIN"/>
    <property type="match status" value="1"/>
</dbReference>
<dbReference type="STRING" id="131310.A0A0N4ZGJ6"/>
<keyword evidence="4" id="KW-1185">Reference proteome</keyword>
<dbReference type="CDD" id="cd00172">
    <property type="entry name" value="serpin"/>
    <property type="match status" value="1"/>
</dbReference>
<organism evidence="4 5">
    <name type="scientific">Parastrongyloides trichosuri</name>
    <name type="common">Possum-specific nematode worm</name>
    <dbReference type="NCBI Taxonomy" id="131310"/>
    <lineage>
        <taxon>Eukaryota</taxon>
        <taxon>Metazoa</taxon>
        <taxon>Ecdysozoa</taxon>
        <taxon>Nematoda</taxon>
        <taxon>Chromadorea</taxon>
        <taxon>Rhabditida</taxon>
        <taxon>Tylenchina</taxon>
        <taxon>Panagrolaimomorpha</taxon>
        <taxon>Strongyloidoidea</taxon>
        <taxon>Strongyloididae</taxon>
        <taxon>Parastrongyloides</taxon>
    </lineage>
</organism>
<evidence type="ECO:0000256" key="2">
    <source>
        <dbReference type="RuleBase" id="RU000411"/>
    </source>
</evidence>
<sequence>MTRTLSILHADLALNLLNNSDLDFSVVYSPISIAVTFSMAFLGSYGDTRKEIGKYLINNEDDKILHERFNQFMSQQSDTLKSVNKMYVKNGLKLEEEFVDNLKKYYNDQLEQIEFSEPDSIDKINMFVKESTGNTIRNLISQGDIDNATSVILINAIHFKGHWKVKFNKNSTTDENFYTTRDNIKKVKMMYKKDKYYYYEDEEFKIVELNYEGGEQRMILLLPQEKCSLLKKMKSINGKKLFEMIDSMSDYTVNLYLPKFKIESSHRLKETLKKIGLKKAFSDSADFSKICKDERLSISQIIQKAFIEVDEEGTEAAAVTSVIFAPPSVGRSYKPPHQFFFKADHPFMYFILDGKDNILFNGIYV</sequence>
<dbReference type="InterPro" id="IPR036186">
    <property type="entry name" value="Serpin_sf"/>
</dbReference>
<evidence type="ECO:0000259" key="3">
    <source>
        <dbReference type="SMART" id="SM00093"/>
    </source>
</evidence>